<dbReference type="HOGENOM" id="CLU_2592099_0_0_1"/>
<protein>
    <submittedName>
        <fullName evidence="1">Uncharacterized protein</fullName>
    </submittedName>
</protein>
<gene>
    <name evidence="1" type="ORF">CGI_10015684</name>
</gene>
<dbReference type="EMBL" id="JH818967">
    <property type="protein sequence ID" value="EKC36376.1"/>
    <property type="molecule type" value="Genomic_DNA"/>
</dbReference>
<evidence type="ECO:0000313" key="1">
    <source>
        <dbReference type="EMBL" id="EKC36376.1"/>
    </source>
</evidence>
<sequence length="80" mass="9186">MGDSHGRWSNLLVWTLIHLARCAPQQQCVYQNIDPVNADQTGRYCEETVNSMNCSLGQRKYANVIQDTTFPCQIKRGKRK</sequence>
<proteinExistence type="predicted"/>
<dbReference type="AlphaFoldDB" id="K1RPP4"/>
<accession>K1RPP4</accession>
<reference evidence="1" key="1">
    <citation type="journal article" date="2012" name="Nature">
        <title>The oyster genome reveals stress adaptation and complexity of shell formation.</title>
        <authorList>
            <person name="Zhang G."/>
            <person name="Fang X."/>
            <person name="Guo X."/>
            <person name="Li L."/>
            <person name="Luo R."/>
            <person name="Xu F."/>
            <person name="Yang P."/>
            <person name="Zhang L."/>
            <person name="Wang X."/>
            <person name="Qi H."/>
            <person name="Xiong Z."/>
            <person name="Que H."/>
            <person name="Xie Y."/>
            <person name="Holland P.W."/>
            <person name="Paps J."/>
            <person name="Zhu Y."/>
            <person name="Wu F."/>
            <person name="Chen Y."/>
            <person name="Wang J."/>
            <person name="Peng C."/>
            <person name="Meng J."/>
            <person name="Yang L."/>
            <person name="Liu J."/>
            <person name="Wen B."/>
            <person name="Zhang N."/>
            <person name="Huang Z."/>
            <person name="Zhu Q."/>
            <person name="Feng Y."/>
            <person name="Mount A."/>
            <person name="Hedgecock D."/>
            <person name="Xu Z."/>
            <person name="Liu Y."/>
            <person name="Domazet-Loso T."/>
            <person name="Du Y."/>
            <person name="Sun X."/>
            <person name="Zhang S."/>
            <person name="Liu B."/>
            <person name="Cheng P."/>
            <person name="Jiang X."/>
            <person name="Li J."/>
            <person name="Fan D."/>
            <person name="Wang W."/>
            <person name="Fu W."/>
            <person name="Wang T."/>
            <person name="Wang B."/>
            <person name="Zhang J."/>
            <person name="Peng Z."/>
            <person name="Li Y."/>
            <person name="Li N."/>
            <person name="Wang J."/>
            <person name="Chen M."/>
            <person name="He Y."/>
            <person name="Tan F."/>
            <person name="Song X."/>
            <person name="Zheng Q."/>
            <person name="Huang R."/>
            <person name="Yang H."/>
            <person name="Du X."/>
            <person name="Chen L."/>
            <person name="Yang M."/>
            <person name="Gaffney P.M."/>
            <person name="Wang S."/>
            <person name="Luo L."/>
            <person name="She Z."/>
            <person name="Ming Y."/>
            <person name="Huang W."/>
            <person name="Zhang S."/>
            <person name="Huang B."/>
            <person name="Zhang Y."/>
            <person name="Qu T."/>
            <person name="Ni P."/>
            <person name="Miao G."/>
            <person name="Wang J."/>
            <person name="Wang Q."/>
            <person name="Steinberg C.E."/>
            <person name="Wang H."/>
            <person name="Li N."/>
            <person name="Qian L."/>
            <person name="Zhang G."/>
            <person name="Li Y."/>
            <person name="Yang H."/>
            <person name="Liu X."/>
            <person name="Wang J."/>
            <person name="Yin Y."/>
            <person name="Wang J."/>
        </authorList>
    </citation>
    <scope>NUCLEOTIDE SEQUENCE [LARGE SCALE GENOMIC DNA]</scope>
    <source>
        <strain evidence="1">05x7-T-G4-1.051#20</strain>
    </source>
</reference>
<name>K1RPP4_MAGGI</name>
<dbReference type="InParanoid" id="K1RPP4"/>
<organism evidence="1">
    <name type="scientific">Magallana gigas</name>
    <name type="common">Pacific oyster</name>
    <name type="synonym">Crassostrea gigas</name>
    <dbReference type="NCBI Taxonomy" id="29159"/>
    <lineage>
        <taxon>Eukaryota</taxon>
        <taxon>Metazoa</taxon>
        <taxon>Spiralia</taxon>
        <taxon>Lophotrochozoa</taxon>
        <taxon>Mollusca</taxon>
        <taxon>Bivalvia</taxon>
        <taxon>Autobranchia</taxon>
        <taxon>Pteriomorphia</taxon>
        <taxon>Ostreida</taxon>
        <taxon>Ostreoidea</taxon>
        <taxon>Ostreidae</taxon>
        <taxon>Magallana</taxon>
    </lineage>
</organism>